<dbReference type="EMBL" id="GEEE01007653">
    <property type="protein sequence ID" value="JAP55572.1"/>
    <property type="molecule type" value="Transcribed_RNA"/>
</dbReference>
<sequence length="112" mass="12825">MFGESFFLQGVAKVVEGYLMEHHIKESQKPTSTLRTQPVHPKDDESDVLYMIICDGVVCSNWKIYLSNNTLPSISVVIGLMLSRMPSRHDTLHLGSKLHRWITALQKKPRVY</sequence>
<organism evidence="1">
    <name type="scientific">Schistocephalus solidus</name>
    <name type="common">Tapeworm</name>
    <dbReference type="NCBI Taxonomy" id="70667"/>
    <lineage>
        <taxon>Eukaryota</taxon>
        <taxon>Metazoa</taxon>
        <taxon>Spiralia</taxon>
        <taxon>Lophotrochozoa</taxon>
        <taxon>Platyhelminthes</taxon>
        <taxon>Cestoda</taxon>
        <taxon>Eucestoda</taxon>
        <taxon>Diphyllobothriidea</taxon>
        <taxon>Diphyllobothriidae</taxon>
        <taxon>Schistocephalus</taxon>
    </lineage>
</organism>
<dbReference type="EMBL" id="GEEE01021596">
    <property type="protein sequence ID" value="JAP41629.1"/>
    <property type="molecule type" value="Transcribed_RNA"/>
</dbReference>
<dbReference type="AlphaFoldDB" id="A0A0X3NP58"/>
<evidence type="ECO:0000313" key="1">
    <source>
        <dbReference type="EMBL" id="JAP41629.1"/>
    </source>
</evidence>
<protein>
    <submittedName>
        <fullName evidence="1">Uncharacterized protein</fullName>
    </submittedName>
</protein>
<proteinExistence type="predicted"/>
<name>A0A0X3NP58_SCHSO</name>
<accession>A0A0X3NP58</accession>
<gene>
    <name evidence="1" type="ORF">TR88133</name>
</gene>
<reference evidence="1" key="1">
    <citation type="submission" date="2016-01" db="EMBL/GenBank/DDBJ databases">
        <title>Reference transcriptome for the parasite Schistocephalus solidus: insights into the molecular evolution of parasitism.</title>
        <authorList>
            <person name="Hebert F.O."/>
            <person name="Grambauer S."/>
            <person name="Barber I."/>
            <person name="Landry C.R."/>
            <person name="Aubin-Horth N."/>
        </authorList>
    </citation>
    <scope>NUCLEOTIDE SEQUENCE</scope>
</reference>
<dbReference type="EMBL" id="GEEE01018819">
    <property type="protein sequence ID" value="JAP44406.1"/>
    <property type="molecule type" value="Transcribed_RNA"/>
</dbReference>